<keyword evidence="1" id="KW-0472">Membrane</keyword>
<evidence type="ECO:0000313" key="3">
    <source>
        <dbReference type="Proteomes" id="UP000005638"/>
    </source>
</evidence>
<dbReference type="eggNOG" id="ENOG5033TV6">
    <property type="taxonomic scope" value="Bacteria"/>
</dbReference>
<name>G8XA52_FLACA</name>
<evidence type="ECO:0000313" key="2">
    <source>
        <dbReference type="EMBL" id="AEW85216.1"/>
    </source>
</evidence>
<dbReference type="EMBL" id="CP003222">
    <property type="protein sequence ID" value="AEW85216.1"/>
    <property type="molecule type" value="Genomic_DNA"/>
</dbReference>
<dbReference type="HOGENOM" id="CLU_1831218_0_0_10"/>
<feature type="transmembrane region" description="Helical" evidence="1">
    <location>
        <begin position="81"/>
        <end position="105"/>
    </location>
</feature>
<gene>
    <name evidence="2" type="ordered locus">FCOL_01835</name>
</gene>
<dbReference type="RefSeq" id="WP_014164499.1">
    <property type="nucleotide sequence ID" value="NC_016510.2"/>
</dbReference>
<dbReference type="KEGG" id="fco:FCOL_01835"/>
<evidence type="ECO:0008006" key="4">
    <source>
        <dbReference type="Google" id="ProtNLM"/>
    </source>
</evidence>
<dbReference type="AlphaFoldDB" id="G8XA52"/>
<sequence length="142" mass="16228">MAKQSRKAQLTRSHSHQGHTIEEVFDDNLLPDASEIKKLSELDPNIMSWLKERAEKEQDFRHGAFNKRLQIVSKTERGSRWINYLGLLFSFVLLSGGMYLSYTLIIEKHEIIGSVFSGVMLVVIASIFMSKVKSNNNEKTPT</sequence>
<protein>
    <recommendedName>
        <fullName evidence="4">DUF2335 domain-containing protein</fullName>
    </recommendedName>
</protein>
<organism evidence="2 3">
    <name type="scientific">Flavobacterium columnare (strain ATCC 49512 / CIP 103533 / TG 44/87)</name>
    <dbReference type="NCBI Taxonomy" id="1041826"/>
    <lineage>
        <taxon>Bacteria</taxon>
        <taxon>Pseudomonadati</taxon>
        <taxon>Bacteroidota</taxon>
        <taxon>Flavobacteriia</taxon>
        <taxon>Flavobacteriales</taxon>
        <taxon>Flavobacteriaceae</taxon>
        <taxon>Flavobacterium</taxon>
    </lineage>
</organism>
<keyword evidence="1" id="KW-0812">Transmembrane</keyword>
<feature type="transmembrane region" description="Helical" evidence="1">
    <location>
        <begin position="111"/>
        <end position="129"/>
    </location>
</feature>
<keyword evidence="1" id="KW-1133">Transmembrane helix</keyword>
<accession>G8XA52</accession>
<dbReference type="Proteomes" id="UP000005638">
    <property type="component" value="Chromosome"/>
</dbReference>
<dbReference type="GeneID" id="60759772"/>
<keyword evidence="3" id="KW-1185">Reference proteome</keyword>
<proteinExistence type="predicted"/>
<evidence type="ECO:0000256" key="1">
    <source>
        <dbReference type="SAM" id="Phobius"/>
    </source>
</evidence>
<reference evidence="2 3" key="1">
    <citation type="journal article" date="2012" name="J. Bacteriol.">
        <title>Genome Sequence of the Fish Pathogen Flavobacterium columnare ATCC 49512.</title>
        <authorList>
            <person name="Tekedar H.C."/>
            <person name="Karsi A."/>
            <person name="Gillaspy A.F."/>
            <person name="Dyer D.W."/>
            <person name="Benton N.R."/>
            <person name="Zaitshik J."/>
            <person name="Vamenta S."/>
            <person name="Banes M.M."/>
            <person name="Gulsoy N."/>
            <person name="Aboko-Cole M."/>
            <person name="Waldbieser G.C."/>
            <person name="Lawrence M.L."/>
        </authorList>
    </citation>
    <scope>NUCLEOTIDE SEQUENCE [LARGE SCALE GENOMIC DNA]</scope>
    <source>
        <strain evidence="3">ATCC 49512 / CIP 103533 / TG 44/87</strain>
    </source>
</reference>